<evidence type="ECO:0000313" key="3">
    <source>
        <dbReference type="EMBL" id="MST55411.1"/>
    </source>
</evidence>
<feature type="transmembrane region" description="Helical" evidence="1">
    <location>
        <begin position="44"/>
        <end position="68"/>
    </location>
</feature>
<keyword evidence="1" id="KW-0812">Transmembrane</keyword>
<dbReference type="EMBL" id="VUNH01000004">
    <property type="protein sequence ID" value="MST55411.1"/>
    <property type="molecule type" value="Genomic_DNA"/>
</dbReference>
<name>A0A6L5YB35_9BACT</name>
<dbReference type="GO" id="GO:0032259">
    <property type="term" value="P:methylation"/>
    <property type="evidence" value="ECO:0007669"/>
    <property type="project" value="UniProtKB-KW"/>
</dbReference>
<evidence type="ECO:0000313" key="4">
    <source>
        <dbReference type="Proteomes" id="UP000473699"/>
    </source>
</evidence>
<dbReference type="PANTHER" id="PTHR43591:SF24">
    <property type="entry name" value="2-METHOXY-6-POLYPRENYL-1,4-BENZOQUINOL METHYLASE, MITOCHONDRIAL"/>
    <property type="match status" value="1"/>
</dbReference>
<feature type="transmembrane region" description="Helical" evidence="1">
    <location>
        <begin position="12"/>
        <end position="38"/>
    </location>
</feature>
<evidence type="ECO:0000256" key="1">
    <source>
        <dbReference type="SAM" id="Phobius"/>
    </source>
</evidence>
<dbReference type="CDD" id="cd02440">
    <property type="entry name" value="AdoMet_MTases"/>
    <property type="match status" value="1"/>
</dbReference>
<dbReference type="GO" id="GO:0008757">
    <property type="term" value="F:S-adenosylmethionine-dependent methyltransferase activity"/>
    <property type="evidence" value="ECO:0007669"/>
    <property type="project" value="InterPro"/>
</dbReference>
<keyword evidence="4" id="KW-1185">Reference proteome</keyword>
<keyword evidence="3" id="KW-0489">Methyltransferase</keyword>
<dbReference type="InterPro" id="IPR013216">
    <property type="entry name" value="Methyltransf_11"/>
</dbReference>
<protein>
    <submittedName>
        <fullName evidence="3">Class I SAM-dependent methyltransferase</fullName>
    </submittedName>
</protein>
<dbReference type="Pfam" id="PF08241">
    <property type="entry name" value="Methyltransf_11"/>
    <property type="match status" value="1"/>
</dbReference>
<proteinExistence type="predicted"/>
<dbReference type="InterPro" id="IPR029063">
    <property type="entry name" value="SAM-dependent_MTases_sf"/>
</dbReference>
<accession>A0A6L5YB35</accession>
<reference evidence="3 4" key="1">
    <citation type="submission" date="2019-08" db="EMBL/GenBank/DDBJ databases">
        <title>In-depth cultivation of the pig gut microbiome towards novel bacterial diversity and tailored functional studies.</title>
        <authorList>
            <person name="Wylensek D."/>
            <person name="Hitch T.C.A."/>
            <person name="Clavel T."/>
        </authorList>
    </citation>
    <scope>NUCLEOTIDE SEQUENCE [LARGE SCALE GENOMIC DNA]</scope>
    <source>
        <strain evidence="3 4">SM-530-WT-4B</strain>
    </source>
</reference>
<gene>
    <name evidence="3" type="ORF">FYJ74_05105</name>
</gene>
<evidence type="ECO:0000259" key="2">
    <source>
        <dbReference type="Pfam" id="PF08241"/>
    </source>
</evidence>
<keyword evidence="1" id="KW-1133">Transmembrane helix</keyword>
<dbReference type="Gene3D" id="3.40.50.150">
    <property type="entry name" value="Vaccinia Virus protein VP39"/>
    <property type="match status" value="1"/>
</dbReference>
<dbReference type="SUPFAM" id="SSF53335">
    <property type="entry name" value="S-adenosyl-L-methionine-dependent methyltransferases"/>
    <property type="match status" value="1"/>
</dbReference>
<sequence>MKADYKNWMPKGLIAALLAASATGGLCFAVFGAAGWGVGRTARIVWAVAAGAVCALCGLLAAQFIGMYRAFSYDGKRQLARQIVEGTARYVELPPGGRGLDVGCGSGALTIACARRNPQGSMLGIDRWGGEYASYNKPLCERNAAAEGASNVSFARGDALKLDFPDESFDAVTSNYVYHNVRGADKQKLLLETLRVLKKGGVFAIHDLMTPARYGDMREFVRELKRRGYEEVQLLDTTTDMFMSPAEAHRLMLKGSALLTGRK</sequence>
<feature type="domain" description="Methyltransferase type 11" evidence="2">
    <location>
        <begin position="100"/>
        <end position="205"/>
    </location>
</feature>
<dbReference type="RefSeq" id="WP_154528507.1">
    <property type="nucleotide sequence ID" value="NZ_VUNH01000004.1"/>
</dbReference>
<dbReference type="Proteomes" id="UP000473699">
    <property type="component" value="Unassembled WGS sequence"/>
</dbReference>
<dbReference type="PANTHER" id="PTHR43591">
    <property type="entry name" value="METHYLTRANSFERASE"/>
    <property type="match status" value="1"/>
</dbReference>
<keyword evidence="3" id="KW-0808">Transferase</keyword>
<dbReference type="AlphaFoldDB" id="A0A6L5YB35"/>
<comment type="caution">
    <text evidence="3">The sequence shown here is derived from an EMBL/GenBank/DDBJ whole genome shotgun (WGS) entry which is preliminary data.</text>
</comment>
<keyword evidence="1" id="KW-0472">Membrane</keyword>
<organism evidence="3 4">
    <name type="scientific">Pyramidobacter porci</name>
    <dbReference type="NCBI Taxonomy" id="2605789"/>
    <lineage>
        <taxon>Bacteria</taxon>
        <taxon>Thermotogati</taxon>
        <taxon>Synergistota</taxon>
        <taxon>Synergistia</taxon>
        <taxon>Synergistales</taxon>
        <taxon>Dethiosulfovibrionaceae</taxon>
        <taxon>Pyramidobacter</taxon>
    </lineage>
</organism>